<feature type="domain" description="SH3" evidence="2">
    <location>
        <begin position="5"/>
        <end position="71"/>
    </location>
</feature>
<comment type="caution">
    <text evidence="3">The sequence shown here is derived from an EMBL/GenBank/DDBJ whole genome shotgun (WGS) entry which is preliminary data.</text>
</comment>
<dbReference type="EMBL" id="QUAH01000014">
    <property type="protein sequence ID" value="RFT15003.1"/>
    <property type="molecule type" value="Genomic_DNA"/>
</dbReference>
<accession>A0A3E2BJT9</accession>
<dbReference type="InterPro" id="IPR001452">
    <property type="entry name" value="SH3_domain"/>
</dbReference>
<organism evidence="3 4">
    <name type="scientific">Candidatus Saccharicenans subterraneus</name>
    <dbReference type="NCBI Taxonomy" id="2508984"/>
    <lineage>
        <taxon>Bacteria</taxon>
        <taxon>Candidatus Aminicenantota</taxon>
        <taxon>Candidatus Aminicenantia</taxon>
        <taxon>Candidatus Aminicenantales</taxon>
        <taxon>Candidatus Saccharicenantaceae</taxon>
        <taxon>Candidatus Saccharicenans</taxon>
    </lineage>
</organism>
<evidence type="ECO:0000313" key="4">
    <source>
        <dbReference type="Proteomes" id="UP000257323"/>
    </source>
</evidence>
<name>A0A3E2BJT9_9BACT</name>
<protein>
    <recommendedName>
        <fullName evidence="2">SH3 domain-containing protein</fullName>
    </recommendedName>
</protein>
<dbReference type="InterPro" id="IPR036028">
    <property type="entry name" value="SH3-like_dom_sf"/>
</dbReference>
<keyword evidence="1" id="KW-0728">SH3 domain</keyword>
<dbReference type="SUPFAM" id="SSF50044">
    <property type="entry name" value="SH3-domain"/>
    <property type="match status" value="2"/>
</dbReference>
<dbReference type="PROSITE" id="PS50002">
    <property type="entry name" value="SH3"/>
    <property type="match status" value="1"/>
</dbReference>
<dbReference type="SMART" id="SM00326">
    <property type="entry name" value="SH3"/>
    <property type="match status" value="1"/>
</dbReference>
<gene>
    <name evidence="3" type="ORF">OP8BY_1113</name>
</gene>
<proteinExistence type="predicted"/>
<evidence type="ECO:0000256" key="1">
    <source>
        <dbReference type="ARBA" id="ARBA00022443"/>
    </source>
</evidence>
<reference evidence="3 4" key="1">
    <citation type="submission" date="2018-08" db="EMBL/GenBank/DDBJ databases">
        <title>Genome analysis of the thermophilic bacterium of the candidate phylum Aminicenantes from deep subsurface aquifer revealed its physiology and ecological role.</title>
        <authorList>
            <person name="Kadnikov V.V."/>
            <person name="Mardanov A.V."/>
            <person name="Beletsky A.V."/>
            <person name="Karnachuk O.V."/>
            <person name="Ravin N.V."/>
        </authorList>
    </citation>
    <scope>NUCLEOTIDE SEQUENCE [LARGE SCALE GENOMIC DNA]</scope>
    <source>
        <strain evidence="3">BY38</strain>
    </source>
</reference>
<sequence length="123" mass="14392">MIAVMKEYRAVVIKDHRPEFSEFIEAIAGDEIEVGREYDKNPDWKNWVWGRHLRTGVSGWIPRQLLTLCSSKKAIFNSAYSSKELGADKKEEVKVIRELNGWAWCLNKDEEEGWIPLENLERL</sequence>
<dbReference type="InterPro" id="IPR014593">
    <property type="entry name" value="UCP034961_SH3_2"/>
</dbReference>
<dbReference type="PIRSF" id="PIRSF034961">
    <property type="entry name" value="UCP034961_SH3_2"/>
    <property type="match status" value="1"/>
</dbReference>
<dbReference type="Pfam" id="PF07653">
    <property type="entry name" value="SH3_2"/>
    <property type="match status" value="1"/>
</dbReference>
<dbReference type="Proteomes" id="UP000257323">
    <property type="component" value="Unassembled WGS sequence"/>
</dbReference>
<dbReference type="AlphaFoldDB" id="A0A3E2BJT9"/>
<evidence type="ECO:0000313" key="3">
    <source>
        <dbReference type="EMBL" id="RFT15003.1"/>
    </source>
</evidence>
<evidence type="ECO:0000259" key="2">
    <source>
        <dbReference type="PROSITE" id="PS50002"/>
    </source>
</evidence>